<accession>A0ACD3QNA2</accession>
<dbReference type="Proteomes" id="UP000793456">
    <property type="component" value="Chromosome XVII"/>
</dbReference>
<sequence>MDVNAPVDGEDGHKLHRGGGGGGGEEESEDEDEKLDNILYPPSTSLRKSSIPDLTIGLSPALKFRRHLSDDGKNVRRRSLGGGLTGNRFEICRVFCPTLQLAGRWIYKPAISQPMNRDICSRPYELETSSLCFEHTLFPPFTCAKVVNPLLCLSPRVFTQTGNGNVHMWMKDDKHTWMNYFSIHAESRSFRPLKRLMLCFDLCLGVLMFED</sequence>
<keyword evidence="2" id="KW-1185">Reference proteome</keyword>
<comment type="caution">
    <text evidence="1">The sequence shown here is derived from an EMBL/GenBank/DDBJ whole genome shotgun (WGS) entry which is preliminary data.</text>
</comment>
<evidence type="ECO:0000313" key="2">
    <source>
        <dbReference type="Proteomes" id="UP000793456"/>
    </source>
</evidence>
<organism evidence="1 2">
    <name type="scientific">Larimichthys crocea</name>
    <name type="common">Large yellow croaker</name>
    <name type="synonym">Pseudosciaena crocea</name>
    <dbReference type="NCBI Taxonomy" id="215358"/>
    <lineage>
        <taxon>Eukaryota</taxon>
        <taxon>Metazoa</taxon>
        <taxon>Chordata</taxon>
        <taxon>Craniata</taxon>
        <taxon>Vertebrata</taxon>
        <taxon>Euteleostomi</taxon>
        <taxon>Actinopterygii</taxon>
        <taxon>Neopterygii</taxon>
        <taxon>Teleostei</taxon>
        <taxon>Neoteleostei</taxon>
        <taxon>Acanthomorphata</taxon>
        <taxon>Eupercaria</taxon>
        <taxon>Sciaenidae</taxon>
        <taxon>Larimichthys</taxon>
    </lineage>
</organism>
<name>A0ACD3QNA2_LARCR</name>
<reference evidence="1" key="1">
    <citation type="submission" date="2018-11" db="EMBL/GenBank/DDBJ databases">
        <title>The sequence and de novo assembly of Larimichthys crocea genome using PacBio and Hi-C technologies.</title>
        <authorList>
            <person name="Xu P."/>
            <person name="Chen B."/>
            <person name="Zhou Z."/>
            <person name="Ke Q."/>
            <person name="Wu Y."/>
            <person name="Bai H."/>
            <person name="Pu F."/>
        </authorList>
    </citation>
    <scope>NUCLEOTIDE SEQUENCE</scope>
    <source>
        <tissue evidence="1">Muscle</tissue>
    </source>
</reference>
<proteinExistence type="predicted"/>
<dbReference type="EMBL" id="CM011690">
    <property type="protein sequence ID" value="TMS08579.1"/>
    <property type="molecule type" value="Genomic_DNA"/>
</dbReference>
<protein>
    <submittedName>
        <fullName evidence="1">Uncharacterized protein</fullName>
    </submittedName>
</protein>
<gene>
    <name evidence="1" type="ORF">E3U43_006062</name>
</gene>
<evidence type="ECO:0000313" key="1">
    <source>
        <dbReference type="EMBL" id="TMS08579.1"/>
    </source>
</evidence>